<organism evidence="2 3">
    <name type="scientific">Streptomyces coeruleofuscus</name>
    <dbReference type="NCBI Taxonomy" id="66879"/>
    <lineage>
        <taxon>Bacteria</taxon>
        <taxon>Bacillati</taxon>
        <taxon>Actinomycetota</taxon>
        <taxon>Actinomycetes</taxon>
        <taxon>Kitasatosporales</taxon>
        <taxon>Streptomycetaceae</taxon>
        <taxon>Streptomyces</taxon>
    </lineage>
</organism>
<sequence>MELSAQAGPGVEKAAEEAVESACHLADLVNPDGWSTVTSEDVLDAIDPLTKAFGRAEAELAQALVAVARPHHRAAATIAVRRRLGIAVDGQAPGRDNAASAPVARGPGRRPPRASWARSGLGGIRTER</sequence>
<feature type="region of interest" description="Disordered" evidence="1">
    <location>
        <begin position="90"/>
        <end position="128"/>
    </location>
</feature>
<keyword evidence="3" id="KW-1185">Reference proteome</keyword>
<name>A0ABN3IXJ6_9ACTN</name>
<proteinExistence type="predicted"/>
<accession>A0ABN3IXJ6</accession>
<evidence type="ECO:0000256" key="1">
    <source>
        <dbReference type="SAM" id="MobiDB-lite"/>
    </source>
</evidence>
<evidence type="ECO:0000313" key="3">
    <source>
        <dbReference type="Proteomes" id="UP001499986"/>
    </source>
</evidence>
<evidence type="ECO:0000313" key="2">
    <source>
        <dbReference type="EMBL" id="GAA2415659.1"/>
    </source>
</evidence>
<gene>
    <name evidence="2" type="ORF">GCM10010255_62380</name>
</gene>
<dbReference type="Proteomes" id="UP001499986">
    <property type="component" value="Unassembled WGS sequence"/>
</dbReference>
<reference evidence="3" key="1">
    <citation type="journal article" date="2019" name="Int. J. Syst. Evol. Microbiol.">
        <title>The Global Catalogue of Microorganisms (GCM) 10K type strain sequencing project: providing services to taxonomists for standard genome sequencing and annotation.</title>
        <authorList>
            <consortium name="The Broad Institute Genomics Platform"/>
            <consortium name="The Broad Institute Genome Sequencing Center for Infectious Disease"/>
            <person name="Wu L."/>
            <person name="Ma J."/>
        </authorList>
    </citation>
    <scope>NUCLEOTIDE SEQUENCE [LARGE SCALE GENOMIC DNA]</scope>
    <source>
        <strain evidence="3">JCM 4358</strain>
    </source>
</reference>
<dbReference type="EMBL" id="BAAASE010000009">
    <property type="protein sequence ID" value="GAA2415659.1"/>
    <property type="molecule type" value="Genomic_DNA"/>
</dbReference>
<protein>
    <submittedName>
        <fullName evidence="2">Uncharacterized protein</fullName>
    </submittedName>
</protein>
<comment type="caution">
    <text evidence="2">The sequence shown here is derived from an EMBL/GenBank/DDBJ whole genome shotgun (WGS) entry which is preliminary data.</text>
</comment>